<dbReference type="KEGG" id="dci:113469065"/>
<evidence type="ECO:0000313" key="3">
    <source>
        <dbReference type="RefSeq" id="XP_026682283.1"/>
    </source>
</evidence>
<sequence length="103" mass="12146">MASSNDKKVKSMAETTKKKVQKSLKNVVASPYNQQYWYPLQKDDLKTLQDCMGKNLPALVNLKSRIPWKQLKKLSKDDRKTKLNEKRNKIKEVENNQPLFHMR</sequence>
<evidence type="ECO:0000256" key="1">
    <source>
        <dbReference type="SAM" id="MobiDB-lite"/>
    </source>
</evidence>
<organism evidence="2 3">
    <name type="scientific">Diaphorina citri</name>
    <name type="common">Asian citrus psyllid</name>
    <dbReference type="NCBI Taxonomy" id="121845"/>
    <lineage>
        <taxon>Eukaryota</taxon>
        <taxon>Metazoa</taxon>
        <taxon>Ecdysozoa</taxon>
        <taxon>Arthropoda</taxon>
        <taxon>Hexapoda</taxon>
        <taxon>Insecta</taxon>
        <taxon>Pterygota</taxon>
        <taxon>Neoptera</taxon>
        <taxon>Paraneoptera</taxon>
        <taxon>Hemiptera</taxon>
        <taxon>Sternorrhyncha</taxon>
        <taxon>Psylloidea</taxon>
        <taxon>Psyllidae</taxon>
        <taxon>Diaphorininae</taxon>
        <taxon>Diaphorina</taxon>
    </lineage>
</organism>
<proteinExistence type="predicted"/>
<protein>
    <submittedName>
        <fullName evidence="3">Uncharacterized protein LOC113469065</fullName>
    </submittedName>
</protein>
<feature type="region of interest" description="Disordered" evidence="1">
    <location>
        <begin position="73"/>
        <end position="103"/>
    </location>
</feature>
<dbReference type="RefSeq" id="XP_026682283.1">
    <property type="nucleotide sequence ID" value="XM_026826482.1"/>
</dbReference>
<name>A0A3Q0J5R3_DIACI</name>
<keyword evidence="2" id="KW-1185">Reference proteome</keyword>
<dbReference type="PaxDb" id="121845-A0A3Q0J5R3"/>
<accession>A0A3Q0J5R3</accession>
<gene>
    <name evidence="3" type="primary">LOC113469065</name>
</gene>
<feature type="compositionally biased region" description="Basic and acidic residues" evidence="1">
    <location>
        <begin position="74"/>
        <end position="94"/>
    </location>
</feature>
<dbReference type="Proteomes" id="UP000079169">
    <property type="component" value="Unplaced"/>
</dbReference>
<reference evidence="3" key="1">
    <citation type="submission" date="2025-08" db="UniProtKB">
        <authorList>
            <consortium name="RefSeq"/>
        </authorList>
    </citation>
    <scope>IDENTIFICATION</scope>
</reference>
<feature type="region of interest" description="Disordered" evidence="1">
    <location>
        <begin position="1"/>
        <end position="22"/>
    </location>
</feature>
<dbReference type="AlphaFoldDB" id="A0A3Q0J5R3"/>
<feature type="compositionally biased region" description="Basic and acidic residues" evidence="1">
    <location>
        <begin position="1"/>
        <end position="17"/>
    </location>
</feature>
<dbReference type="GeneID" id="113469065"/>
<evidence type="ECO:0000313" key="2">
    <source>
        <dbReference type="Proteomes" id="UP000079169"/>
    </source>
</evidence>